<evidence type="ECO:0000256" key="5">
    <source>
        <dbReference type="ARBA" id="ARBA00023163"/>
    </source>
</evidence>
<comment type="caution">
    <text evidence="7">The sequence shown here is derived from an EMBL/GenBank/DDBJ whole genome shotgun (WGS) entry which is preliminary data.</text>
</comment>
<organism evidence="7 8">
    <name type="scientific">Paenibacillus pseudetheri</name>
    <dbReference type="NCBI Taxonomy" id="2897682"/>
    <lineage>
        <taxon>Bacteria</taxon>
        <taxon>Bacillati</taxon>
        <taxon>Bacillota</taxon>
        <taxon>Bacilli</taxon>
        <taxon>Bacillales</taxon>
        <taxon>Paenibacillaceae</taxon>
        <taxon>Paenibacillus</taxon>
    </lineage>
</organism>
<comment type="subcellular location">
    <subcellularLocation>
        <location evidence="1">Cytoplasm</location>
    </subcellularLocation>
</comment>
<dbReference type="PANTHER" id="PTHR33164:SF5">
    <property type="entry name" value="ORGANIC HYDROPEROXIDE RESISTANCE TRANSCRIPTIONAL REGULATOR"/>
    <property type="match status" value="1"/>
</dbReference>
<evidence type="ECO:0000256" key="4">
    <source>
        <dbReference type="ARBA" id="ARBA00023125"/>
    </source>
</evidence>
<dbReference type="InterPro" id="IPR039422">
    <property type="entry name" value="MarR/SlyA-like"/>
</dbReference>
<dbReference type="Gene3D" id="1.10.10.10">
    <property type="entry name" value="Winged helix-like DNA-binding domain superfamily/Winged helix DNA-binding domain"/>
    <property type="match status" value="1"/>
</dbReference>
<proteinExistence type="predicted"/>
<evidence type="ECO:0000256" key="1">
    <source>
        <dbReference type="ARBA" id="ARBA00004496"/>
    </source>
</evidence>
<keyword evidence="3" id="KW-0805">Transcription regulation</keyword>
<dbReference type="EMBL" id="CAKMAB010000010">
    <property type="protein sequence ID" value="CAH1056136.1"/>
    <property type="molecule type" value="Genomic_DNA"/>
</dbReference>
<evidence type="ECO:0000313" key="7">
    <source>
        <dbReference type="EMBL" id="CAH1056136.1"/>
    </source>
</evidence>
<keyword evidence="8" id="KW-1185">Reference proteome</keyword>
<dbReference type="SMART" id="SM00347">
    <property type="entry name" value="HTH_MARR"/>
    <property type="match status" value="1"/>
</dbReference>
<dbReference type="Proteomes" id="UP000838749">
    <property type="component" value="Unassembled WGS sequence"/>
</dbReference>
<keyword evidence="2" id="KW-0963">Cytoplasm</keyword>
<dbReference type="InterPro" id="IPR036388">
    <property type="entry name" value="WH-like_DNA-bd_sf"/>
</dbReference>
<evidence type="ECO:0000256" key="2">
    <source>
        <dbReference type="ARBA" id="ARBA00022490"/>
    </source>
</evidence>
<dbReference type="PRINTS" id="PR00598">
    <property type="entry name" value="HTHMARR"/>
</dbReference>
<accession>A0ABN8FDL8</accession>
<keyword evidence="5" id="KW-0804">Transcription</keyword>
<keyword evidence="4" id="KW-0238">DNA-binding</keyword>
<dbReference type="InterPro" id="IPR000835">
    <property type="entry name" value="HTH_MarR-typ"/>
</dbReference>
<protein>
    <submittedName>
        <fullName evidence="7">Organic hydroperoxide resistance transcriptional regulator</fullName>
    </submittedName>
</protein>
<dbReference type="Pfam" id="PF22381">
    <property type="entry name" value="Staph_reg_Sar_Rot"/>
    <property type="match status" value="1"/>
</dbReference>
<dbReference type="InterPro" id="IPR036390">
    <property type="entry name" value="WH_DNA-bd_sf"/>
</dbReference>
<dbReference type="RefSeq" id="WP_269321761.1">
    <property type="nucleotide sequence ID" value="NZ_CAKMAB010000010.1"/>
</dbReference>
<sequence>MKMNEEDMQKMTTTPELLIENQLCFTIYACSREITKLYQPYLDKIGLTYSQYLVMLVLWERQQCTVKEIGEALFLDSGTLTPLLKRLQAAGLIVRERSTQDERKVLISLTEQGWALQSNAACIPGKMMEETTMSGDETVELLEQFKSLLNRVHEANTQDSKK</sequence>
<evidence type="ECO:0000256" key="3">
    <source>
        <dbReference type="ARBA" id="ARBA00023015"/>
    </source>
</evidence>
<dbReference type="InterPro" id="IPR055166">
    <property type="entry name" value="Transc_reg_Sar_Rot_HTH"/>
</dbReference>
<gene>
    <name evidence="7" type="primary">ohrR_1</name>
    <name evidence="7" type="ORF">PAECIP111894_02289</name>
</gene>
<feature type="domain" description="HTH marR-type" evidence="6">
    <location>
        <begin position="20"/>
        <end position="154"/>
    </location>
</feature>
<name>A0ABN8FDL8_9BACL</name>
<reference evidence="7" key="1">
    <citation type="submission" date="2021-12" db="EMBL/GenBank/DDBJ databases">
        <authorList>
            <person name="Criscuolo A."/>
        </authorList>
    </citation>
    <scope>NUCLEOTIDE SEQUENCE</scope>
    <source>
        <strain evidence="7">CIP111894</strain>
    </source>
</reference>
<evidence type="ECO:0000313" key="8">
    <source>
        <dbReference type="Proteomes" id="UP000838749"/>
    </source>
</evidence>
<dbReference type="PROSITE" id="PS50995">
    <property type="entry name" value="HTH_MARR_2"/>
    <property type="match status" value="1"/>
</dbReference>
<dbReference type="PANTHER" id="PTHR33164">
    <property type="entry name" value="TRANSCRIPTIONAL REGULATOR, MARR FAMILY"/>
    <property type="match status" value="1"/>
</dbReference>
<evidence type="ECO:0000259" key="6">
    <source>
        <dbReference type="PROSITE" id="PS50995"/>
    </source>
</evidence>
<dbReference type="SUPFAM" id="SSF46785">
    <property type="entry name" value="Winged helix' DNA-binding domain"/>
    <property type="match status" value="1"/>
</dbReference>